<dbReference type="EMBL" id="JAVDPW010000010">
    <property type="protein sequence ID" value="MDR6293088.1"/>
    <property type="molecule type" value="Genomic_DNA"/>
</dbReference>
<gene>
    <name evidence="2" type="ORF">E9232_005633</name>
</gene>
<evidence type="ECO:0000313" key="2">
    <source>
        <dbReference type="EMBL" id="MDR6293088.1"/>
    </source>
</evidence>
<comment type="caution">
    <text evidence="2">The sequence shown here is derived from an EMBL/GenBank/DDBJ whole genome shotgun (WGS) entry which is preliminary data.</text>
</comment>
<accession>A0ABU1JWU8</accession>
<feature type="compositionally biased region" description="Basic and acidic residues" evidence="1">
    <location>
        <begin position="124"/>
        <end position="153"/>
    </location>
</feature>
<feature type="region of interest" description="Disordered" evidence="1">
    <location>
        <begin position="107"/>
        <end position="153"/>
    </location>
</feature>
<evidence type="ECO:0000313" key="3">
    <source>
        <dbReference type="Proteomes" id="UP001262410"/>
    </source>
</evidence>
<organism evidence="2 3">
    <name type="scientific">Inquilinus ginsengisoli</name>
    <dbReference type="NCBI Taxonomy" id="363840"/>
    <lineage>
        <taxon>Bacteria</taxon>
        <taxon>Pseudomonadati</taxon>
        <taxon>Pseudomonadota</taxon>
        <taxon>Alphaproteobacteria</taxon>
        <taxon>Rhodospirillales</taxon>
        <taxon>Rhodospirillaceae</taxon>
        <taxon>Inquilinus</taxon>
    </lineage>
</organism>
<keyword evidence="3" id="KW-1185">Reference proteome</keyword>
<dbReference type="Proteomes" id="UP001262410">
    <property type="component" value="Unassembled WGS sequence"/>
</dbReference>
<reference evidence="2 3" key="1">
    <citation type="submission" date="2023-07" db="EMBL/GenBank/DDBJ databases">
        <title>Sorghum-associated microbial communities from plants grown in Nebraska, USA.</title>
        <authorList>
            <person name="Schachtman D."/>
        </authorList>
    </citation>
    <scope>NUCLEOTIDE SEQUENCE [LARGE SCALE GENOMIC DNA]</scope>
    <source>
        <strain evidence="2 3">584</strain>
    </source>
</reference>
<name>A0ABU1JWU8_9PROT</name>
<dbReference type="RefSeq" id="WP_309799743.1">
    <property type="nucleotide sequence ID" value="NZ_JAVDPW010000010.1"/>
</dbReference>
<protein>
    <submittedName>
        <fullName evidence="2">Uncharacterized protein</fullName>
    </submittedName>
</protein>
<sequence>MRGSVQDPGGRARRAIADMRDILVRILSGAMAPSWWQQRQLRRWRDVIIHLGRPDDPAWGRIAQVTVIAFWLDAAEAVDERAAEGPLAPADLAAMIRDLDRAALLHQPSSQVPDRPLLPLPGVRRREPVQRTASHGRDHHTTARLRGVDVQDR</sequence>
<feature type="compositionally biased region" description="Low complexity" evidence="1">
    <location>
        <begin position="112"/>
        <end position="122"/>
    </location>
</feature>
<evidence type="ECO:0000256" key="1">
    <source>
        <dbReference type="SAM" id="MobiDB-lite"/>
    </source>
</evidence>
<proteinExistence type="predicted"/>